<evidence type="ECO:0000313" key="5">
    <source>
        <dbReference type="EMBL" id="KAK2628073.1"/>
    </source>
</evidence>
<dbReference type="AlphaFoldDB" id="A0AAD9T0Y0"/>
<dbReference type="Pfam" id="PF07052">
    <property type="entry name" value="Hep_59"/>
    <property type="match status" value="1"/>
</dbReference>
<evidence type="ECO:0000256" key="4">
    <source>
        <dbReference type="SAM" id="MobiDB-lite"/>
    </source>
</evidence>
<accession>A0AAD9T0Y0</accession>
<dbReference type="EMBL" id="JAUBYV010000003">
    <property type="protein sequence ID" value="KAK2628073.1"/>
    <property type="molecule type" value="Genomic_DNA"/>
</dbReference>
<reference evidence="5" key="1">
    <citation type="submission" date="2023-06" db="EMBL/GenBank/DDBJ databases">
        <title>Draft genome of Marssonina rosae.</title>
        <authorList>
            <person name="Cheng Q."/>
        </authorList>
    </citation>
    <scope>NUCLEOTIDE SEQUENCE</scope>
    <source>
        <strain evidence="5">R4</strain>
    </source>
</reference>
<feature type="compositionally biased region" description="Low complexity" evidence="4">
    <location>
        <begin position="175"/>
        <end position="197"/>
    </location>
</feature>
<feature type="region of interest" description="Disordered" evidence="4">
    <location>
        <begin position="175"/>
        <end position="198"/>
    </location>
</feature>
<dbReference type="GO" id="GO:0005681">
    <property type="term" value="C:spliceosomal complex"/>
    <property type="evidence" value="ECO:0007669"/>
    <property type="project" value="TreeGrafter"/>
</dbReference>
<feature type="region of interest" description="Disordered" evidence="4">
    <location>
        <begin position="30"/>
        <end position="75"/>
    </location>
</feature>
<protein>
    <submittedName>
        <fullName evidence="5">Uncharacterized protein</fullName>
    </submittedName>
</protein>
<feature type="region of interest" description="Disordered" evidence="4">
    <location>
        <begin position="108"/>
        <end position="130"/>
    </location>
</feature>
<evidence type="ECO:0000256" key="1">
    <source>
        <dbReference type="ARBA" id="ARBA00004123"/>
    </source>
</evidence>
<feature type="compositionally biased region" description="Basic and acidic residues" evidence="4">
    <location>
        <begin position="108"/>
        <end position="123"/>
    </location>
</feature>
<feature type="region of interest" description="Disordered" evidence="4">
    <location>
        <begin position="1"/>
        <end position="20"/>
    </location>
</feature>
<keyword evidence="6" id="KW-1185">Reference proteome</keyword>
<comment type="subcellular location">
    <subcellularLocation>
        <location evidence="1">Nucleus</location>
    </subcellularLocation>
</comment>
<dbReference type="PANTHER" id="PTHR13486:SF2">
    <property type="entry name" value="SPLICING FACTOR C9ORF78"/>
    <property type="match status" value="1"/>
</dbReference>
<sequence>MSTFPAPADPTQGDAILFRPSKKRKIYRQRLAQDEPDPSPTAPSISSPDADPVQSLDELISTASASIPSQDEEVSVSMSEILRLRKKNKARGGVEFKASGHVARNEEVDLVMKTDEERSEGSDARVGVQRQFAPQTGTVGDVNRHMMAYIDSELAKRRAVEGSHAPSLIFPGAAPTAASASASASSTTATGSGSGSANDHARVKVDIAEMQRQPATIGKLQEIDLGDEARDRNIERTNNARRRLGGEIVEEGVSEDESGRKKKKKKVRLNRDGSVWVPRKRRGSDDIKRDQLVEAVLRENRLEIYEEPRPEPHSINDDQAADDRIAEAFRRDFLDAVSQKQRKKSAPSQQTARGPGAKKEEELMRGPKLGGSRSARAAMREAMLKK</sequence>
<evidence type="ECO:0000256" key="2">
    <source>
        <dbReference type="ARBA" id="ARBA00007643"/>
    </source>
</evidence>
<dbReference type="PANTHER" id="PTHR13486">
    <property type="entry name" value="TELOMERE LENGTH AND SILENCING PROTEIN 1 TLS1 FAMILY MEMBER"/>
    <property type="match status" value="1"/>
</dbReference>
<dbReference type="Proteomes" id="UP001285354">
    <property type="component" value="Unassembled WGS sequence"/>
</dbReference>
<comment type="caution">
    <text evidence="5">The sequence shown here is derived from an EMBL/GenBank/DDBJ whole genome shotgun (WGS) entry which is preliminary data.</text>
</comment>
<evidence type="ECO:0000256" key="3">
    <source>
        <dbReference type="ARBA" id="ARBA00023242"/>
    </source>
</evidence>
<feature type="compositionally biased region" description="Basic and acidic residues" evidence="4">
    <location>
        <begin position="304"/>
        <end position="334"/>
    </location>
</feature>
<feature type="region of interest" description="Disordered" evidence="4">
    <location>
        <begin position="304"/>
        <end position="386"/>
    </location>
</feature>
<organism evidence="5 6">
    <name type="scientific">Diplocarpon rosae</name>
    <dbReference type="NCBI Taxonomy" id="946125"/>
    <lineage>
        <taxon>Eukaryota</taxon>
        <taxon>Fungi</taxon>
        <taxon>Dikarya</taxon>
        <taxon>Ascomycota</taxon>
        <taxon>Pezizomycotina</taxon>
        <taxon>Leotiomycetes</taxon>
        <taxon>Helotiales</taxon>
        <taxon>Drepanopezizaceae</taxon>
        <taxon>Diplocarpon</taxon>
    </lineage>
</organism>
<evidence type="ECO:0000313" key="6">
    <source>
        <dbReference type="Proteomes" id="UP001285354"/>
    </source>
</evidence>
<name>A0AAD9T0Y0_9HELO</name>
<dbReference type="GO" id="GO:0000398">
    <property type="term" value="P:mRNA splicing, via spliceosome"/>
    <property type="evidence" value="ECO:0007669"/>
    <property type="project" value="TreeGrafter"/>
</dbReference>
<feature type="region of interest" description="Disordered" evidence="4">
    <location>
        <begin position="252"/>
        <end position="271"/>
    </location>
</feature>
<dbReference type="InterPro" id="IPR010756">
    <property type="entry name" value="Tls1-like"/>
</dbReference>
<keyword evidence="3" id="KW-0539">Nucleus</keyword>
<proteinExistence type="inferred from homology"/>
<gene>
    <name evidence="5" type="ORF">QTJ16_002719</name>
</gene>
<comment type="similarity">
    <text evidence="2">Belongs to the TLS1 family.</text>
</comment>